<gene>
    <name evidence="1" type="ordered locus">EUBELI_20071</name>
</gene>
<dbReference type="SUPFAM" id="SSF69304">
    <property type="entry name" value="Tricorn protease N-terminal domain"/>
    <property type="match status" value="1"/>
</dbReference>
<dbReference type="Proteomes" id="UP000001476">
    <property type="component" value="Plasmid pEubeli2"/>
</dbReference>
<geneLocation type="plasmid" evidence="2">
    <name>pEubeli2</name>
</geneLocation>
<evidence type="ECO:0000313" key="2">
    <source>
        <dbReference type="Proteomes" id="UP000001476"/>
    </source>
</evidence>
<dbReference type="RefSeq" id="WP_012740352.1">
    <property type="nucleotide sequence ID" value="NC_012780.1"/>
</dbReference>
<protein>
    <recommendedName>
        <fullName evidence="3">DUF5050 domain-containing protein</fullName>
    </recommendedName>
</protein>
<evidence type="ECO:0000313" key="1">
    <source>
        <dbReference type="EMBL" id="ACR73218.1"/>
    </source>
</evidence>
<sequence length="417" mass="48163">MNRVAKKLIIPAGILLAILAVIAVYFGTHKVSKHSAQPDYGSLGSGYELDDSQSYWKANFLHDFTAAEDGYYFITPDMTYLMYFDYATKEVVPVCGKPDCAHDNSTCNANMMKQSYVVSNIYYHEGYLYYMQIQNGMSVLTRMDKSGNNVENIGEIFPSDQDSSTHLVFHGDYVYAYYLCAHYGMEGEFTEAIKKMSLKDGSSENIYEVTGNNISIGLVKSYGDKLYFAVQEQLEKRSMRSKTKALYSYDYNTKEIKLVAEDDISDYCFIPEKNIFAYYVVGEGLYYADAKEQVMKLVMKSDSLYDRCSMSYDGKHIYMDNITFQNMTRTVEKREYRIIIIDSDGNKINEIECDDTINNIYYGDERCMFAWGSVPKKDERAEYFSGYLYIDKKDIEHAAQWESVYDDTIFLFNPFKK</sequence>
<dbReference type="GeneID" id="41356845"/>
<name>C4Z7E0_LACE2</name>
<dbReference type="KEGG" id="eel:EUBELI_20071"/>
<dbReference type="eggNOG" id="ENOG5033JPK">
    <property type="taxonomic scope" value="Bacteria"/>
</dbReference>
<organism evidence="1 2">
    <name type="scientific">Lachnospira eligens (strain ATCC 27750 / DSM 3376 / VPI C15-48 / C15-B4)</name>
    <name type="common">Eubacterium eligens</name>
    <dbReference type="NCBI Taxonomy" id="515620"/>
    <lineage>
        <taxon>Bacteria</taxon>
        <taxon>Bacillati</taxon>
        <taxon>Bacillota</taxon>
        <taxon>Clostridia</taxon>
        <taxon>Lachnospirales</taxon>
        <taxon>Lachnospiraceae</taxon>
        <taxon>Lachnospira</taxon>
    </lineage>
</organism>
<proteinExistence type="predicted"/>
<accession>C4Z7E0</accession>
<dbReference type="AlphaFoldDB" id="C4Z7E0"/>
<reference evidence="1 2" key="1">
    <citation type="journal article" date="2009" name="Proc. Natl. Acad. Sci. U.S.A.">
        <title>Characterizing a model human gut microbiota composed of members of its two dominant bacterial phyla.</title>
        <authorList>
            <person name="Mahowald M.A."/>
            <person name="Rey F.E."/>
            <person name="Seedorf H."/>
            <person name="Turnbaugh P.J."/>
            <person name="Fulton R.S."/>
            <person name="Wollam A."/>
            <person name="Shah N."/>
            <person name="Wang C."/>
            <person name="Magrini V."/>
            <person name="Wilson R.K."/>
            <person name="Cantarel B.L."/>
            <person name="Coutinho P.M."/>
            <person name="Henrissat B."/>
            <person name="Crock L.W."/>
            <person name="Russell A."/>
            <person name="Verberkmoes N.C."/>
            <person name="Hettich R.L."/>
            <person name="Gordon J.I."/>
        </authorList>
    </citation>
    <scope>NUCLEOTIDE SEQUENCE [LARGE SCALE GENOMIC DNA]</scope>
    <source>
        <strain evidence="2">ATCC 27750 / DSM 3376 / VPI C15-48 / C15-B4</strain>
        <plasmid evidence="1">unnamed</plasmid>
    </source>
</reference>
<evidence type="ECO:0008006" key="3">
    <source>
        <dbReference type="Google" id="ProtNLM"/>
    </source>
</evidence>
<keyword evidence="1" id="KW-0614">Plasmid</keyword>
<keyword evidence="2" id="KW-1185">Reference proteome</keyword>
<dbReference type="EMBL" id="CP001106">
    <property type="protein sequence ID" value="ACR73218.1"/>
    <property type="molecule type" value="Genomic_DNA"/>
</dbReference>
<dbReference type="HOGENOM" id="CLU_658481_0_0_9"/>